<accession>A0ABU1K4V6</accession>
<keyword evidence="1" id="KW-0732">Signal</keyword>
<feature type="domain" description="Outer membrane protein beta-barrel" evidence="2">
    <location>
        <begin position="17"/>
        <end position="118"/>
    </location>
</feature>
<evidence type="ECO:0000313" key="3">
    <source>
        <dbReference type="EMBL" id="MDR6299608.1"/>
    </source>
</evidence>
<sequence length="121" mass="13430">MLDNLSISPSFIYYLPKEESFITVNWWEINGNVNYYFIQDEDFHLYGLGGLNYTNVSVDADLDLGELGNYSSDASDGRFGLNLGAGANLDLGSNIMPFAELKYVIIDGCQHELSAGVKFNI</sequence>
<dbReference type="Pfam" id="PF13505">
    <property type="entry name" value="OMP_b-brl"/>
    <property type="match status" value="1"/>
</dbReference>
<dbReference type="Gene3D" id="2.40.160.20">
    <property type="match status" value="1"/>
</dbReference>
<evidence type="ECO:0000256" key="1">
    <source>
        <dbReference type="ARBA" id="ARBA00022729"/>
    </source>
</evidence>
<protein>
    <submittedName>
        <fullName evidence="3">Outer membrane protein X</fullName>
    </submittedName>
</protein>
<comment type="caution">
    <text evidence="3">The sequence shown here is derived from an EMBL/GenBank/DDBJ whole genome shotgun (WGS) entry which is preliminary data.</text>
</comment>
<gene>
    <name evidence="3" type="ORF">GGR31_000224</name>
</gene>
<dbReference type="EMBL" id="JAVDQA010000001">
    <property type="protein sequence ID" value="MDR6299608.1"/>
    <property type="molecule type" value="Genomic_DNA"/>
</dbReference>
<dbReference type="SUPFAM" id="SSF56925">
    <property type="entry name" value="OMPA-like"/>
    <property type="match status" value="1"/>
</dbReference>
<dbReference type="Proteomes" id="UP001257659">
    <property type="component" value="Unassembled WGS sequence"/>
</dbReference>
<proteinExistence type="predicted"/>
<dbReference type="InterPro" id="IPR011250">
    <property type="entry name" value="OMP/PagP_B-barrel"/>
</dbReference>
<evidence type="ECO:0000313" key="4">
    <source>
        <dbReference type="Proteomes" id="UP001257659"/>
    </source>
</evidence>
<reference evidence="3 4" key="1">
    <citation type="submission" date="2023-07" db="EMBL/GenBank/DDBJ databases">
        <title>Genomic Encyclopedia of Type Strains, Phase IV (KMG-IV): sequencing the most valuable type-strain genomes for metagenomic binning, comparative biology and taxonomic classification.</title>
        <authorList>
            <person name="Goeker M."/>
        </authorList>
    </citation>
    <scope>NUCLEOTIDE SEQUENCE [LARGE SCALE GENOMIC DNA]</scope>
    <source>
        <strain evidence="3 4">DSM 102814</strain>
    </source>
</reference>
<evidence type="ECO:0000259" key="2">
    <source>
        <dbReference type="Pfam" id="PF13505"/>
    </source>
</evidence>
<organism evidence="3 4">
    <name type="scientific">Mesonia maritima</name>
    <dbReference type="NCBI Taxonomy" id="1793873"/>
    <lineage>
        <taxon>Bacteria</taxon>
        <taxon>Pseudomonadati</taxon>
        <taxon>Bacteroidota</taxon>
        <taxon>Flavobacteriia</taxon>
        <taxon>Flavobacteriales</taxon>
        <taxon>Flavobacteriaceae</taxon>
        <taxon>Mesonia</taxon>
    </lineage>
</organism>
<keyword evidence="4" id="KW-1185">Reference proteome</keyword>
<name>A0ABU1K4V6_9FLAO</name>
<dbReference type="InterPro" id="IPR027385">
    <property type="entry name" value="Beta-barrel_OMP"/>
</dbReference>